<feature type="region of interest" description="Disordered" evidence="1">
    <location>
        <begin position="165"/>
        <end position="326"/>
    </location>
</feature>
<gene>
    <name evidence="2" type="ORF">Stube_34600</name>
</gene>
<evidence type="ECO:0000313" key="2">
    <source>
        <dbReference type="EMBL" id="GFE38787.1"/>
    </source>
</evidence>
<accession>A0A640UT84</accession>
<dbReference type="GeneID" id="96284559"/>
<sequence>MDYCSSCRRSLNGALVCPGCGDYAPDIAPPNHRRQSAMGAAAMWESWPPDETPAPGPRRGRYAEDKPLAGDAPFAGDAAGVAGAAGIADDAPFARGTSAVAEAGSAETAAALDADAPGEDEIPAPTGQGRAARRRQMARWKKHRRQAAAATAFALVGGGLTISMLQNKPATNGTHASSMPEPESVSTPRTEPAASSADRPDQSDSQASRHPGARPSLPSGRHARPDTNTPPPASTAQQPHSVTPSHTATPPSAAAPASEAHPAHTDAAAPATSAPAATGGSRGSGSGSGGSGSGGSGANTSPADTAPATPTSPTAPEAKPSSPTHLCLLGVVCVG</sequence>
<dbReference type="AlphaFoldDB" id="A0A640UT84"/>
<proteinExistence type="predicted"/>
<dbReference type="OrthoDB" id="3855728at2"/>
<reference evidence="2 3" key="1">
    <citation type="submission" date="2019-12" db="EMBL/GenBank/DDBJ databases">
        <title>Whole genome shotgun sequence of Streptomyces tubercidicus NBRC 13090.</title>
        <authorList>
            <person name="Ichikawa N."/>
            <person name="Kimura A."/>
            <person name="Kitahashi Y."/>
            <person name="Komaki H."/>
            <person name="Tamura T."/>
        </authorList>
    </citation>
    <scope>NUCLEOTIDE SEQUENCE [LARGE SCALE GENOMIC DNA]</scope>
    <source>
        <strain evidence="2 3">NBRC 13090</strain>
    </source>
</reference>
<name>A0A640UT84_9ACTN</name>
<feature type="compositionally biased region" description="Low complexity" evidence="1">
    <location>
        <begin position="298"/>
        <end position="324"/>
    </location>
</feature>
<keyword evidence="3" id="KW-1185">Reference proteome</keyword>
<dbReference type="RefSeq" id="WP_159744640.1">
    <property type="nucleotide sequence ID" value="NZ_BLIR01000001.1"/>
</dbReference>
<protein>
    <submittedName>
        <fullName evidence="2">Uncharacterized protein</fullName>
    </submittedName>
</protein>
<dbReference type="Proteomes" id="UP000431826">
    <property type="component" value="Unassembled WGS sequence"/>
</dbReference>
<comment type="caution">
    <text evidence="2">The sequence shown here is derived from an EMBL/GenBank/DDBJ whole genome shotgun (WGS) entry which is preliminary data.</text>
</comment>
<feature type="region of interest" description="Disordered" evidence="1">
    <location>
        <begin position="112"/>
        <end position="139"/>
    </location>
</feature>
<dbReference type="EMBL" id="BLIR01000001">
    <property type="protein sequence ID" value="GFE38787.1"/>
    <property type="molecule type" value="Genomic_DNA"/>
</dbReference>
<evidence type="ECO:0000256" key="1">
    <source>
        <dbReference type="SAM" id="MobiDB-lite"/>
    </source>
</evidence>
<feature type="region of interest" description="Disordered" evidence="1">
    <location>
        <begin position="44"/>
        <end position="69"/>
    </location>
</feature>
<feature type="compositionally biased region" description="Low complexity" evidence="1">
    <location>
        <begin position="239"/>
        <end position="279"/>
    </location>
</feature>
<feature type="compositionally biased region" description="Gly residues" evidence="1">
    <location>
        <begin position="280"/>
        <end position="297"/>
    </location>
</feature>
<evidence type="ECO:0000313" key="3">
    <source>
        <dbReference type="Proteomes" id="UP000431826"/>
    </source>
</evidence>
<feature type="compositionally biased region" description="Polar residues" evidence="1">
    <location>
        <begin position="165"/>
        <end position="177"/>
    </location>
</feature>
<organism evidence="2 3">
    <name type="scientific">Streptomyces tubercidicus</name>
    <dbReference type="NCBI Taxonomy" id="47759"/>
    <lineage>
        <taxon>Bacteria</taxon>
        <taxon>Bacillati</taxon>
        <taxon>Actinomycetota</taxon>
        <taxon>Actinomycetes</taxon>
        <taxon>Kitasatosporales</taxon>
        <taxon>Streptomycetaceae</taxon>
        <taxon>Streptomyces</taxon>
    </lineage>
</organism>